<dbReference type="SMART" id="SM00827">
    <property type="entry name" value="PKS_AT"/>
    <property type="match status" value="1"/>
</dbReference>
<keyword evidence="3" id="KW-0489">Methyltransferase</keyword>
<dbReference type="InterPro" id="IPR014031">
    <property type="entry name" value="Ketoacyl_synth_C"/>
</dbReference>
<dbReference type="SMART" id="SM00822">
    <property type="entry name" value="PKS_KR"/>
    <property type="match status" value="1"/>
</dbReference>
<dbReference type="SMART" id="SM00823">
    <property type="entry name" value="PKS_PP"/>
    <property type="match status" value="1"/>
</dbReference>
<dbReference type="InterPro" id="IPR029063">
    <property type="entry name" value="SAM-dependent_MTases_sf"/>
</dbReference>
<dbReference type="SMART" id="SM00825">
    <property type="entry name" value="PKS_KS"/>
    <property type="match status" value="1"/>
</dbReference>
<name>A0A395HRM2_ASPHC</name>
<feature type="region of interest" description="Disordered" evidence="7">
    <location>
        <begin position="2462"/>
        <end position="2493"/>
    </location>
</feature>
<evidence type="ECO:0000259" key="9">
    <source>
        <dbReference type="PROSITE" id="PS52004"/>
    </source>
</evidence>
<dbReference type="PROSITE" id="PS00606">
    <property type="entry name" value="KS3_1"/>
    <property type="match status" value="1"/>
</dbReference>
<dbReference type="Pfam" id="PF00550">
    <property type="entry name" value="PP-binding"/>
    <property type="match status" value="1"/>
</dbReference>
<sequence>MASLPEPVAIIGTGCRFPGSTSSPSKLWDLLHTPHNLASKTPSDRFNHDAFYHPDTHHGTGNAPESYFLSENIQQFDASFFNISPTEAEAMDPQQRLLLEVIYESLERAGLRTEALQGSNTGVFCGLMNTDYSNIMTNDWDDIPTYTSSGGAASMLSNRVSFFFDWHGPSITIDTACSSSLVAMHQAVDALRKGDCPVAIVAASNLILSPREYIAASKLRLLSPTGRCRMWDRDADGYARGEGIAAVVLKRLSDAVRDGDPVECVVRATGVNADGRSMSLTMPSWTAQSRLIQSTYASAGLDPKSRPEDRCQYFEAHGTGTQAGDPQEATALYDALFDGSSRPKEPLYVGSIKTVIGHTESVAGLAGVIKASLCVQHGVIPPNMFFNHINPTIAPYTTHLRVPTSAMPWPALAPGVPRRVSVNSFGFGGTNAHVILESYTPVGPSPERALLPQMLPFVFSAATEKSLVQLLHRHIQYLQENPEIDLINLAESLIQNRSLLNYRLILTASSVDELHTKLEKEVGDRSSNLTIAKPRASSKGVFGVFTGQGAQYPQMCWGLISCSSQALGWLNELQDSLASLPQEYCPDFLLADELSAPMHDSRIHEAVISQTLRAATQLVQVNLLRALGVTFSAVVGHSSGEIAAAYAAGVVSASDAIRLAYLRGWATNQAMNYRGQRGAMLAGAMSWEDAVSLCEDGGFGGRIVVAASNSPMSVTFSGDTDALQDLEWILRSLNISARSLRVDTAYHSHHMVPCAEIYLRAIKACDIRYKPPKVPWYSSVYHSRSLVRDDLCHEYWPENMLRPVLFCEAVQAVFSDMLHPNLIVEVGPHPTLEGPVLQILQNFHQTVPNVSHYVGLAHRESGTFEAIANAIGIFWNHQLPDLEIEKFVKLFDPSHDCMFLKDLPTYPFDHTRSYWAMSRWVNARLHRTDPPHYLLGALSPETAENEWRWRNFLSRTELVWLNDHKVQSQAVFPATGYIVMMLEAAFIMTRGQSLRLFEIDEMHIKRAISIPDHPQGIEVIFRVEQESNKNDVIRGGFTCYSNIAGSLKTCASGRVTLSMGEPDTMSLPPRRMHTPATRTIDLDGFYTGLQGIGLDYRGAFRGLKAVARQSNGSTGVVSCTGTASSVLHPAVMDSSLHGMLAAVKLQTPSVPVFIEHIVMNPLLCREESLEIRQDLIVDTVLLEDTVDGAKADIYTFDHEGHGVYIIEGFQVAPLVVPEDRAIFSEIVWGPLVPHAVANSTDKNSETELDLYCAEHCALLYIRDVWETLDAVKCESLSPYHASMVQWMGKVLQMTRDGTHPTYQPEWLYDTIDEVLETTAGTSSGWHHLKTAGENLPRILEGSVGPIKTLCRDDDDVYGSGRSYVDFFDSNPNSSEVATFVEQIVFRYPQVKILELNAGKGRTTRSILSKIGPSYQSYTITDGSATRLSEAREEFIREDNPNLILQQLDIEKDLDEQGYETGSYDVVVAANFLTQTHNLRETLAKIRRLLKPGGYLVARESTNLNISRVLLTHCATEKWWQDECDARQWTPLLNIQEWEKLLQLTGFGGFEAISPAGQLDLDSTFVSQAIDDELLLQRNPWTFSGRLAGDAWIVGGATNATASLVSGLEALLARFFNSVIISSTLEALNLQELPRAYVLVLSDIDSPCYEELTEERLGGIRAIVNNASRLLWVTAGLESQNPLWAMTKGIINCVTYENPQFLSQYLNIPGRDDVTAPGVATIFLRLSHTAQGNDFTLTDRVHSIEPELQLVGGALQIPRYHLSNAMNNRYLAGRRRVIGHANLHQSVVQILSPKGRRREFRLSQKIRVSTGNYRKLAAHRYLAVDYSTLSAYQVDGAGFLYLLIGRDVNGQTRWFALSSENASLVKVPLSWCFRVPEHLSEAALPTFLDRMAAAFMLICALSHGLSDTSILVHGLESMHGSIQEAFLTLGPVRGMRVYLSTQDMAASWDEQSLFIHSNESARSLTRILPSDLSVVAQCGHCSSEVFSRITAAISEDVVKLDLTSFYRASPGITRPGNPGAVSQTILTACGFALQKLKPDEGLDIISLSELHGMHGELYRPAIVDWTESDEVPVEIQTASSMITLDADKTYLLVGMTGSLGQSVCQWMASRGARCIVLSSRSPKLDPQWIAEMASMGARVIPLSMDVTSRASVTSAHATLFAQLPPVGGVINGAMVLKDQLFANVSLSDFQAVLGPKVQGSLLLDEFFGHFDLDFFILFGSAAGPMGNIGQAAYSAATQFMSALIQRRRAQGRVGSIIHPASIEGVGYLARADSALRDILDRTMGSSSPKLSESDLHELFAEAILAGRVDSGRNADIIAGFEVTDAGKSPDAVWLRNPRAWGFIDQSGSSSGGKCTRKDSVDMKAHLKAARDIDDAMQMITAEFIKEVRSRLSLPDEEAVTPSHILSEMGVDSLVAIALRQWFVKEIGVELPMLRFLGGSSIGELAGVAAVRLAEENFFDEADVGLNNGDEAGSEKSQTEEASLVEWPSSGSSCG</sequence>
<feature type="region of interest" description="N-terminal hotdog fold" evidence="6">
    <location>
        <begin position="932"/>
        <end position="1062"/>
    </location>
</feature>
<keyword evidence="12" id="KW-1185">Reference proteome</keyword>
<dbReference type="PROSITE" id="PS52004">
    <property type="entry name" value="KS3_2"/>
    <property type="match status" value="1"/>
</dbReference>
<dbReference type="InterPro" id="IPR016039">
    <property type="entry name" value="Thiolase-like"/>
</dbReference>
<dbReference type="CDD" id="cd00833">
    <property type="entry name" value="PKS"/>
    <property type="match status" value="1"/>
</dbReference>
<dbReference type="SUPFAM" id="SSF52151">
    <property type="entry name" value="FabD/lysophospholipase-like"/>
    <property type="match status" value="1"/>
</dbReference>
<dbReference type="VEuPathDB" id="FungiDB:BO97DRAFT_444563"/>
<dbReference type="InterPro" id="IPR014030">
    <property type="entry name" value="Ketoacyl_synth_N"/>
</dbReference>
<accession>A0A395HRM2</accession>
<evidence type="ECO:0000313" key="11">
    <source>
        <dbReference type="EMBL" id="RAL10592.1"/>
    </source>
</evidence>
<dbReference type="InterPro" id="IPR042104">
    <property type="entry name" value="PKS_dehydratase_sf"/>
</dbReference>
<evidence type="ECO:0000259" key="8">
    <source>
        <dbReference type="PROSITE" id="PS50075"/>
    </source>
</evidence>
<dbReference type="Pfam" id="PF21089">
    <property type="entry name" value="PKS_DH_N"/>
    <property type="match status" value="1"/>
</dbReference>
<protein>
    <submittedName>
        <fullName evidence="11">Ketoacyl-synt-domain-containing protein</fullName>
    </submittedName>
</protein>
<feature type="domain" description="Carrier" evidence="8">
    <location>
        <begin position="2376"/>
        <end position="2451"/>
    </location>
</feature>
<dbReference type="Gene3D" id="3.40.50.720">
    <property type="entry name" value="NAD(P)-binding Rossmann-like Domain"/>
    <property type="match status" value="1"/>
</dbReference>
<dbReference type="PANTHER" id="PTHR43775">
    <property type="entry name" value="FATTY ACID SYNTHASE"/>
    <property type="match status" value="1"/>
</dbReference>
<dbReference type="SUPFAM" id="SSF53901">
    <property type="entry name" value="Thiolase-like"/>
    <property type="match status" value="1"/>
</dbReference>
<dbReference type="GO" id="GO:0004312">
    <property type="term" value="F:fatty acid synthase activity"/>
    <property type="evidence" value="ECO:0007669"/>
    <property type="project" value="TreeGrafter"/>
</dbReference>
<dbReference type="GeneID" id="37202756"/>
<evidence type="ECO:0000313" key="12">
    <source>
        <dbReference type="Proteomes" id="UP000248961"/>
    </source>
</evidence>
<evidence type="ECO:0000256" key="6">
    <source>
        <dbReference type="PROSITE-ProRule" id="PRU01363"/>
    </source>
</evidence>
<dbReference type="Pfam" id="PF14765">
    <property type="entry name" value="PS-DH"/>
    <property type="match status" value="1"/>
</dbReference>
<dbReference type="InterPro" id="IPR049551">
    <property type="entry name" value="PKS_DH_C"/>
</dbReference>
<dbReference type="Pfam" id="PF08242">
    <property type="entry name" value="Methyltransf_12"/>
    <property type="match status" value="1"/>
</dbReference>
<dbReference type="PANTHER" id="PTHR43775:SF48">
    <property type="entry name" value="HIGHLY REDUCING POLYKETIDE SYNTHASE SDGA"/>
    <property type="match status" value="1"/>
</dbReference>
<feature type="active site" description="Proton acceptor; for dehydratase activity" evidence="6">
    <location>
        <position position="964"/>
    </location>
</feature>
<feature type="domain" description="Ketosynthase family 3 (KS3)" evidence="9">
    <location>
        <begin position="5"/>
        <end position="438"/>
    </location>
</feature>
<feature type="active site" description="Proton donor; for dehydratase activity" evidence="6">
    <location>
        <position position="1133"/>
    </location>
</feature>
<gene>
    <name evidence="11" type="ORF">BO97DRAFT_444563</name>
</gene>
<dbReference type="Pfam" id="PF02801">
    <property type="entry name" value="Ketoacyl-synt_C"/>
    <property type="match status" value="1"/>
</dbReference>
<dbReference type="Gene3D" id="3.40.50.150">
    <property type="entry name" value="Vaccinia Virus protein VP39"/>
    <property type="match status" value="1"/>
</dbReference>
<dbReference type="InterPro" id="IPR013217">
    <property type="entry name" value="Methyltransf_12"/>
</dbReference>
<dbReference type="Pfam" id="PF00698">
    <property type="entry name" value="Acyl_transf_1"/>
    <property type="match status" value="1"/>
</dbReference>
<evidence type="ECO:0000256" key="5">
    <source>
        <dbReference type="ARBA" id="ARBA00023268"/>
    </source>
</evidence>
<dbReference type="GO" id="GO:0008168">
    <property type="term" value="F:methyltransferase activity"/>
    <property type="evidence" value="ECO:0007669"/>
    <property type="project" value="UniProtKB-KW"/>
</dbReference>
<dbReference type="InterPro" id="IPR036291">
    <property type="entry name" value="NAD(P)-bd_dom_sf"/>
</dbReference>
<dbReference type="PROSITE" id="PS52019">
    <property type="entry name" value="PKS_MFAS_DH"/>
    <property type="match status" value="1"/>
</dbReference>
<evidence type="ECO:0000259" key="10">
    <source>
        <dbReference type="PROSITE" id="PS52019"/>
    </source>
</evidence>
<dbReference type="OrthoDB" id="329835at2759"/>
<feature type="region of interest" description="C-terminal hotdog fold" evidence="6">
    <location>
        <begin position="1077"/>
        <end position="1220"/>
    </location>
</feature>
<dbReference type="GO" id="GO:0004315">
    <property type="term" value="F:3-oxoacyl-[acyl-carrier-protein] synthase activity"/>
    <property type="evidence" value="ECO:0007669"/>
    <property type="project" value="InterPro"/>
</dbReference>
<dbReference type="InterPro" id="IPR009081">
    <property type="entry name" value="PP-bd_ACP"/>
</dbReference>
<dbReference type="InterPro" id="IPR057326">
    <property type="entry name" value="KR_dom"/>
</dbReference>
<dbReference type="Pfam" id="PF00109">
    <property type="entry name" value="ketoacyl-synt"/>
    <property type="match status" value="1"/>
</dbReference>
<keyword evidence="2" id="KW-0597">Phosphoprotein</keyword>
<evidence type="ECO:0000256" key="4">
    <source>
        <dbReference type="ARBA" id="ARBA00022679"/>
    </source>
</evidence>
<dbReference type="GO" id="GO:0032259">
    <property type="term" value="P:methylation"/>
    <property type="evidence" value="ECO:0007669"/>
    <property type="project" value="UniProtKB-KW"/>
</dbReference>
<dbReference type="Pfam" id="PF08659">
    <property type="entry name" value="KR"/>
    <property type="match status" value="1"/>
</dbReference>
<dbReference type="Gene3D" id="3.40.47.10">
    <property type="match status" value="1"/>
</dbReference>
<dbReference type="InterPro" id="IPR036736">
    <property type="entry name" value="ACP-like_sf"/>
</dbReference>
<dbReference type="InterPro" id="IPR020807">
    <property type="entry name" value="PKS_DH"/>
</dbReference>
<dbReference type="SUPFAM" id="SSF53335">
    <property type="entry name" value="S-adenosyl-L-methionine-dependent methyltransferases"/>
    <property type="match status" value="1"/>
</dbReference>
<dbReference type="InterPro" id="IPR032821">
    <property type="entry name" value="PKS_assoc"/>
</dbReference>
<dbReference type="Proteomes" id="UP000248961">
    <property type="component" value="Unassembled WGS sequence"/>
</dbReference>
<dbReference type="InterPro" id="IPR049552">
    <property type="entry name" value="PKS_DH_N"/>
</dbReference>
<feature type="domain" description="PKS/mFAS DH" evidence="10">
    <location>
        <begin position="932"/>
        <end position="1220"/>
    </location>
</feature>
<dbReference type="EMBL" id="KZ824294">
    <property type="protein sequence ID" value="RAL10592.1"/>
    <property type="molecule type" value="Genomic_DNA"/>
</dbReference>
<dbReference type="GO" id="GO:0006633">
    <property type="term" value="P:fatty acid biosynthetic process"/>
    <property type="evidence" value="ECO:0007669"/>
    <property type="project" value="InterPro"/>
</dbReference>
<dbReference type="CDD" id="cd02440">
    <property type="entry name" value="AdoMet_MTases"/>
    <property type="match status" value="1"/>
</dbReference>
<dbReference type="InterPro" id="IPR018201">
    <property type="entry name" value="Ketoacyl_synth_AS"/>
</dbReference>
<evidence type="ECO:0000256" key="2">
    <source>
        <dbReference type="ARBA" id="ARBA00022553"/>
    </source>
</evidence>
<dbReference type="GO" id="GO:0031177">
    <property type="term" value="F:phosphopantetheine binding"/>
    <property type="evidence" value="ECO:0007669"/>
    <property type="project" value="InterPro"/>
</dbReference>
<dbReference type="RefSeq" id="XP_025549746.1">
    <property type="nucleotide sequence ID" value="XM_025698467.1"/>
</dbReference>
<dbReference type="InterPro" id="IPR013968">
    <property type="entry name" value="PKS_KR"/>
</dbReference>
<dbReference type="InterPro" id="IPR020841">
    <property type="entry name" value="PKS_Beta-ketoAc_synthase_dom"/>
</dbReference>
<dbReference type="GO" id="GO:0044550">
    <property type="term" value="P:secondary metabolite biosynthetic process"/>
    <property type="evidence" value="ECO:0007669"/>
    <property type="project" value="TreeGrafter"/>
</dbReference>
<dbReference type="PROSITE" id="PS00012">
    <property type="entry name" value="PHOSPHOPANTETHEINE"/>
    <property type="match status" value="1"/>
</dbReference>
<dbReference type="Gene3D" id="1.10.1200.10">
    <property type="entry name" value="ACP-like"/>
    <property type="match status" value="1"/>
</dbReference>
<dbReference type="PROSITE" id="PS50075">
    <property type="entry name" value="CARRIER"/>
    <property type="match status" value="1"/>
</dbReference>
<dbReference type="STRING" id="1450537.A0A395HRM2"/>
<dbReference type="InterPro" id="IPR050091">
    <property type="entry name" value="PKS_NRPS_Biosynth_Enz"/>
</dbReference>
<dbReference type="InterPro" id="IPR016036">
    <property type="entry name" value="Malonyl_transacylase_ACP-bd"/>
</dbReference>
<dbReference type="SMART" id="SM00826">
    <property type="entry name" value="PKS_DH"/>
    <property type="match status" value="1"/>
</dbReference>
<reference evidence="11 12" key="1">
    <citation type="submission" date="2018-02" db="EMBL/GenBank/DDBJ databases">
        <title>The genomes of Aspergillus section Nigri reveals drivers in fungal speciation.</title>
        <authorList>
            <consortium name="DOE Joint Genome Institute"/>
            <person name="Vesth T.C."/>
            <person name="Nybo J."/>
            <person name="Theobald S."/>
            <person name="Brandl J."/>
            <person name="Frisvad J.C."/>
            <person name="Nielsen K.F."/>
            <person name="Lyhne E.K."/>
            <person name="Kogle M.E."/>
            <person name="Kuo A."/>
            <person name="Riley R."/>
            <person name="Clum A."/>
            <person name="Nolan M."/>
            <person name="Lipzen A."/>
            <person name="Salamov A."/>
            <person name="Henrissat B."/>
            <person name="Wiebenga A."/>
            <person name="De vries R.P."/>
            <person name="Grigoriev I.V."/>
            <person name="Mortensen U.H."/>
            <person name="Andersen M.R."/>
            <person name="Baker S.E."/>
        </authorList>
    </citation>
    <scope>NUCLEOTIDE SEQUENCE [LARGE SCALE GENOMIC DNA]</scope>
    <source>
        <strain evidence="11 12">CBS 101889</strain>
    </source>
</reference>
<proteinExistence type="predicted"/>
<dbReference type="CDD" id="cd05274">
    <property type="entry name" value="KR_FAS_SDR_x"/>
    <property type="match status" value="1"/>
</dbReference>
<keyword evidence="4" id="KW-0808">Transferase</keyword>
<dbReference type="InterPro" id="IPR016035">
    <property type="entry name" value="Acyl_Trfase/lysoPLipase"/>
</dbReference>
<dbReference type="SUPFAM" id="SSF47336">
    <property type="entry name" value="ACP-like"/>
    <property type="match status" value="1"/>
</dbReference>
<dbReference type="Gene3D" id="3.40.366.10">
    <property type="entry name" value="Malonyl-Coenzyme A Acyl Carrier Protein, domain 2"/>
    <property type="match status" value="1"/>
</dbReference>
<evidence type="ECO:0000256" key="1">
    <source>
        <dbReference type="ARBA" id="ARBA00022450"/>
    </source>
</evidence>
<dbReference type="InterPro" id="IPR049900">
    <property type="entry name" value="PKS_mFAS_DH"/>
</dbReference>
<dbReference type="SUPFAM" id="SSF51735">
    <property type="entry name" value="NAD(P)-binding Rossmann-fold domains"/>
    <property type="match status" value="1"/>
</dbReference>
<dbReference type="SUPFAM" id="SSF55048">
    <property type="entry name" value="Probable ACP-binding domain of malonyl-CoA ACP transacylase"/>
    <property type="match status" value="1"/>
</dbReference>
<dbReference type="InterPro" id="IPR006162">
    <property type="entry name" value="Ppantetheine_attach_site"/>
</dbReference>
<evidence type="ECO:0000256" key="3">
    <source>
        <dbReference type="ARBA" id="ARBA00022603"/>
    </source>
</evidence>
<keyword evidence="1" id="KW-0596">Phosphopantetheine</keyword>
<dbReference type="Pfam" id="PF16197">
    <property type="entry name" value="KAsynt_C_assoc"/>
    <property type="match status" value="1"/>
</dbReference>
<keyword evidence="5" id="KW-0511">Multifunctional enzyme</keyword>
<dbReference type="InterPro" id="IPR001227">
    <property type="entry name" value="Ac_transferase_dom_sf"/>
</dbReference>
<evidence type="ECO:0000256" key="7">
    <source>
        <dbReference type="SAM" id="MobiDB-lite"/>
    </source>
</evidence>
<dbReference type="InterPro" id="IPR014043">
    <property type="entry name" value="Acyl_transferase_dom"/>
</dbReference>
<dbReference type="FunFam" id="3.40.47.10:FF:000019">
    <property type="entry name" value="Polyketide synthase type I"/>
    <property type="match status" value="1"/>
</dbReference>
<dbReference type="InterPro" id="IPR020806">
    <property type="entry name" value="PKS_PP-bd"/>
</dbReference>
<organism evidence="11 12">
    <name type="scientific">Aspergillus homomorphus (strain CBS 101889)</name>
    <dbReference type="NCBI Taxonomy" id="1450537"/>
    <lineage>
        <taxon>Eukaryota</taxon>
        <taxon>Fungi</taxon>
        <taxon>Dikarya</taxon>
        <taxon>Ascomycota</taxon>
        <taxon>Pezizomycotina</taxon>
        <taxon>Eurotiomycetes</taxon>
        <taxon>Eurotiomycetidae</taxon>
        <taxon>Eurotiales</taxon>
        <taxon>Aspergillaceae</taxon>
        <taxon>Aspergillus</taxon>
        <taxon>Aspergillus subgen. Circumdati</taxon>
    </lineage>
</organism>
<dbReference type="Gene3D" id="3.10.129.110">
    <property type="entry name" value="Polyketide synthase dehydratase"/>
    <property type="match status" value="1"/>
</dbReference>